<feature type="chain" id="PRO_5046724660" evidence="3">
    <location>
        <begin position="21"/>
        <end position="774"/>
    </location>
</feature>
<feature type="transmembrane region" description="Helical" evidence="2">
    <location>
        <begin position="513"/>
        <end position="532"/>
    </location>
</feature>
<dbReference type="Proteomes" id="UP001449795">
    <property type="component" value="Chromosome"/>
</dbReference>
<feature type="transmembrane region" description="Helical" evidence="2">
    <location>
        <begin position="655"/>
        <end position="679"/>
    </location>
</feature>
<feature type="transmembrane region" description="Helical" evidence="2">
    <location>
        <begin position="575"/>
        <end position="599"/>
    </location>
</feature>
<evidence type="ECO:0000313" key="4">
    <source>
        <dbReference type="EMBL" id="XAE44782.1"/>
    </source>
</evidence>
<evidence type="ECO:0000313" key="5">
    <source>
        <dbReference type="Proteomes" id="UP001449795"/>
    </source>
</evidence>
<protein>
    <submittedName>
        <fullName evidence="4">DotA/TraY family protein</fullName>
    </submittedName>
</protein>
<feature type="region of interest" description="Disordered" evidence="1">
    <location>
        <begin position="741"/>
        <end position="774"/>
    </location>
</feature>
<evidence type="ECO:0000256" key="3">
    <source>
        <dbReference type="SAM" id="SignalP"/>
    </source>
</evidence>
<accession>A0ABZ3DAC9</accession>
<proteinExistence type="predicted"/>
<dbReference type="EMBL" id="CP152276">
    <property type="protein sequence ID" value="XAE44782.1"/>
    <property type="molecule type" value="Genomic_DNA"/>
</dbReference>
<feature type="signal peptide" evidence="3">
    <location>
        <begin position="1"/>
        <end position="20"/>
    </location>
</feature>
<keyword evidence="2" id="KW-1133">Transmembrane helix</keyword>
<dbReference type="RefSeq" id="WP_342629989.1">
    <property type="nucleotide sequence ID" value="NZ_CP152276.1"/>
</dbReference>
<feature type="compositionally biased region" description="Gly residues" evidence="1">
    <location>
        <begin position="743"/>
        <end position="765"/>
    </location>
</feature>
<keyword evidence="2" id="KW-0472">Membrane</keyword>
<sequence length="774" mass="80160">MKKFVSIAILFAAFPALAHAAASITADEATCSASGTLLTQALTAPCASDWWRQSLESIFPGVGPLNGNASQAAQGLFAASGGFLAVLSAVAVAMLSWHAISGTVATAHEGTILGQNWHTVWAPLRLCFGFGMLAPAAKGVCLAQVLVIYVALYGGSLGNLVWSTYSTGLVAPSLNAPPLPATGALVRDFTEAELCRQALISDGALTGPLFDLPTTMPGETVGGTTGENIEVSLGNLYNSMAARFTGGNLTSSAQSNRHLITWNYGVCGTISGTFAVGSGGDSTVTAFDKSRLAAIEQARSAISRGIAQFIDYQKNPANYEGQMPTNQIPDVARTAFIQSISDAKSTLDTEFQADGQVLIDVQGGTNSNVSSFLNDGNKYGWLTAGMFYMSIARLQSAAYSLASDIPQVSIPPMSNTDRSEHIDLKTWSYAGNYVRAGESILQPLTIQWNASDDTADLRNAALAGSTQGSTASLHGVQKWLFDKIFSIGNKYLVGINPANGSPIQQLADFGNEVLNTISVVILGGLAAGTMLGGPAGAGALAGAVASGPLSFVGIVLGMLLLVGVEHAYIIPMMPFVEFTFASIGILITVVEAFMVLPVWAFMHVRMDGSEFINEQQKSGYVLLLSLFLRIPLTVFGLILSLQVMNAGVWLVSRSFSVAALAGTADSGPGIIGAVVMLVLEAWMTWKITTASLRLMTSMPELAGKIIGWASDSLRTESPSHFVGGVVGRTAGGAGHGIAKVGEKGAGGKGGSEEGGQGAGGAGGGMATTERPVSS</sequence>
<keyword evidence="5" id="KW-1185">Reference proteome</keyword>
<evidence type="ECO:0000256" key="2">
    <source>
        <dbReference type="SAM" id="Phobius"/>
    </source>
</evidence>
<organism evidence="4 5">
    <name type="scientific">Nguyenibacter vanlangensis</name>
    <dbReference type="NCBI Taxonomy" id="1216886"/>
    <lineage>
        <taxon>Bacteria</taxon>
        <taxon>Pseudomonadati</taxon>
        <taxon>Pseudomonadota</taxon>
        <taxon>Alphaproteobacteria</taxon>
        <taxon>Acetobacterales</taxon>
        <taxon>Acetobacteraceae</taxon>
        <taxon>Nguyenibacter</taxon>
    </lineage>
</organism>
<dbReference type="InterPro" id="IPR027628">
    <property type="entry name" value="DotA_TraY"/>
</dbReference>
<name>A0ABZ3DAC9_9PROT</name>
<reference evidence="4 5" key="1">
    <citation type="submission" date="2024-04" db="EMBL/GenBank/DDBJ databases">
        <title>Complete genome sequence of Nguyenibacter vanlangesis HBCM-1154, a strain capable of nitrogen fixation, IAA production, and phosphorus solubilization isolated from sugarcane soil.</title>
        <authorList>
            <person name="MY HANH P."/>
        </authorList>
    </citation>
    <scope>NUCLEOTIDE SEQUENCE [LARGE SCALE GENOMIC DNA]</scope>
    <source>
        <strain evidence="4 5">HBCM 1154</strain>
    </source>
</reference>
<keyword evidence="3" id="KW-0732">Signal</keyword>
<dbReference type="NCBIfam" id="TIGR04346">
    <property type="entry name" value="DotA_TraY"/>
    <property type="match status" value="1"/>
</dbReference>
<keyword evidence="2" id="KW-0812">Transmembrane</keyword>
<evidence type="ECO:0000256" key="1">
    <source>
        <dbReference type="SAM" id="MobiDB-lite"/>
    </source>
</evidence>
<gene>
    <name evidence="4" type="ORF">AAC691_10340</name>
</gene>
<feature type="transmembrane region" description="Helical" evidence="2">
    <location>
        <begin position="620"/>
        <end position="643"/>
    </location>
</feature>
<feature type="transmembrane region" description="Helical" evidence="2">
    <location>
        <begin position="539"/>
        <end position="563"/>
    </location>
</feature>